<dbReference type="InterPro" id="IPR006116">
    <property type="entry name" value="NT_2-5OAS_ClassI-CCAase"/>
</dbReference>
<keyword evidence="3" id="KW-1185">Reference proteome</keyword>
<name>A0ABZ2P4M6_9BRAD</name>
<sequence length="338" mass="38020">MVPAARFSELLADIEPSATTKDRASSAHNAVRKHLEEHDTFSDRWVSSFLSGSYARSTSIRPTASVDGKERPDVDIIVVTNFTEDDTPEAVLKEVRRALEDGDDGYPVERTNKRSVRVETWQAEMDIVPVIEAYSGYKIADRETGEWQFTNPPKHTTWSSENNLKFDGRFKPLVKLFKWWRRINPSGRRPKGFVLEVLVSLHAPKNETHYGEAFAQLLENVRDAYSLMTELGTKPAITDPANPAGDILSKVTLPQWKDFLEKVRVYADVARRAQNANDDDEATRLWTRVFGDRFDRARPKPKVKAESLATQATAPAAATVGYTFPDKPVAPTTPRGFA</sequence>
<dbReference type="SUPFAM" id="SSF81301">
    <property type="entry name" value="Nucleotidyltransferase"/>
    <property type="match status" value="1"/>
</dbReference>
<dbReference type="CDD" id="cd05400">
    <property type="entry name" value="NT_2-5OAS_ClassI-CCAase"/>
    <property type="match status" value="1"/>
</dbReference>
<reference evidence="2" key="1">
    <citation type="journal article" date="2021" name="Int. J. Syst. Evol. Microbiol.">
        <title>Bradyrhizobium septentrionale sp. nov. (sv. septentrionale) and Bradyrhizobium quebecense sp. nov. (sv. septentrionale) associated with legumes native to Canada possess rearranged symbiosis genes and numerous insertion sequences.</title>
        <authorList>
            <person name="Bromfield E.S.P."/>
            <person name="Cloutier S."/>
        </authorList>
    </citation>
    <scope>NUCLEOTIDE SEQUENCE</scope>
    <source>
        <strain evidence="2">5S5</strain>
    </source>
</reference>
<dbReference type="InterPro" id="IPR043519">
    <property type="entry name" value="NT_sf"/>
</dbReference>
<accession>A0ABZ2P4M6</accession>
<evidence type="ECO:0000313" key="2">
    <source>
        <dbReference type="EMBL" id="WXC82167.1"/>
    </source>
</evidence>
<dbReference type="Proteomes" id="UP001432046">
    <property type="component" value="Chromosome"/>
</dbReference>
<organism evidence="2 3">
    <name type="scientific">Bradyrhizobium septentrionale</name>
    <dbReference type="NCBI Taxonomy" id="1404411"/>
    <lineage>
        <taxon>Bacteria</taxon>
        <taxon>Pseudomonadati</taxon>
        <taxon>Pseudomonadota</taxon>
        <taxon>Alphaproteobacteria</taxon>
        <taxon>Hyphomicrobiales</taxon>
        <taxon>Nitrobacteraceae</taxon>
        <taxon>Bradyrhizobium</taxon>
    </lineage>
</organism>
<proteinExistence type="predicted"/>
<gene>
    <name evidence="2" type="ORF">WDK88_11550</name>
</gene>
<dbReference type="RefSeq" id="WP_338834501.1">
    <property type="nucleotide sequence ID" value="NZ_CP147711.1"/>
</dbReference>
<evidence type="ECO:0000313" key="3">
    <source>
        <dbReference type="Proteomes" id="UP001432046"/>
    </source>
</evidence>
<dbReference type="Gene3D" id="3.30.460.10">
    <property type="entry name" value="Beta Polymerase, domain 2"/>
    <property type="match status" value="1"/>
</dbReference>
<reference evidence="2" key="2">
    <citation type="submission" date="2024-03" db="EMBL/GenBank/DDBJ databases">
        <authorList>
            <person name="Bromfield E.S.P."/>
            <person name="Cloutier S."/>
        </authorList>
    </citation>
    <scope>NUCLEOTIDE SEQUENCE</scope>
    <source>
        <strain evidence="2">5S5</strain>
    </source>
</reference>
<protein>
    <submittedName>
        <fullName evidence="2">Nucleotidyltransferase</fullName>
    </submittedName>
</protein>
<dbReference type="Pfam" id="PF18144">
    <property type="entry name" value="SMODS"/>
    <property type="match status" value="1"/>
</dbReference>
<dbReference type="EMBL" id="CP147711">
    <property type="protein sequence ID" value="WXC82167.1"/>
    <property type="molecule type" value="Genomic_DNA"/>
</dbReference>
<evidence type="ECO:0000256" key="1">
    <source>
        <dbReference type="ARBA" id="ARBA00023118"/>
    </source>
</evidence>
<keyword evidence="1" id="KW-0051">Antiviral defense</keyword>